<dbReference type="AlphaFoldDB" id="A0AAV4PIZ8"/>
<evidence type="ECO:0000313" key="2">
    <source>
        <dbReference type="Proteomes" id="UP001054945"/>
    </source>
</evidence>
<organism evidence="1 2">
    <name type="scientific">Caerostris extrusa</name>
    <name type="common">Bark spider</name>
    <name type="synonym">Caerostris bankana</name>
    <dbReference type="NCBI Taxonomy" id="172846"/>
    <lineage>
        <taxon>Eukaryota</taxon>
        <taxon>Metazoa</taxon>
        <taxon>Ecdysozoa</taxon>
        <taxon>Arthropoda</taxon>
        <taxon>Chelicerata</taxon>
        <taxon>Arachnida</taxon>
        <taxon>Araneae</taxon>
        <taxon>Araneomorphae</taxon>
        <taxon>Entelegynae</taxon>
        <taxon>Araneoidea</taxon>
        <taxon>Araneidae</taxon>
        <taxon>Caerostris</taxon>
    </lineage>
</organism>
<reference evidence="1 2" key="1">
    <citation type="submission" date="2021-06" db="EMBL/GenBank/DDBJ databases">
        <title>Caerostris extrusa draft genome.</title>
        <authorList>
            <person name="Kono N."/>
            <person name="Arakawa K."/>
        </authorList>
    </citation>
    <scope>NUCLEOTIDE SEQUENCE [LARGE SCALE GENOMIC DNA]</scope>
</reference>
<gene>
    <name evidence="1" type="ORF">CEXT_495311</name>
</gene>
<dbReference type="Proteomes" id="UP001054945">
    <property type="component" value="Unassembled WGS sequence"/>
</dbReference>
<sequence length="110" mass="12032">MDDDSKNHSTISVTFYSSLKSINLATVNHVSVNEHLFTHLRKASDFLELPPLLLEGCLEDGGALVIGFSADASGRYRKQVLSNKQITRWSRLASAYVGGGGDHCLLLKLN</sequence>
<evidence type="ECO:0000313" key="1">
    <source>
        <dbReference type="EMBL" id="GIX95726.1"/>
    </source>
</evidence>
<comment type="caution">
    <text evidence="1">The sequence shown here is derived from an EMBL/GenBank/DDBJ whole genome shotgun (WGS) entry which is preliminary data.</text>
</comment>
<proteinExistence type="predicted"/>
<name>A0AAV4PIZ8_CAEEX</name>
<dbReference type="EMBL" id="BPLR01004554">
    <property type="protein sequence ID" value="GIX95726.1"/>
    <property type="molecule type" value="Genomic_DNA"/>
</dbReference>
<keyword evidence="2" id="KW-1185">Reference proteome</keyword>
<accession>A0AAV4PIZ8</accession>
<protein>
    <submittedName>
        <fullName evidence="1">Uncharacterized protein</fullName>
    </submittedName>
</protein>